<evidence type="ECO:0000313" key="1">
    <source>
        <dbReference type="EMBL" id="TGY78503.1"/>
    </source>
</evidence>
<accession>A0AC61RF04</accession>
<reference evidence="1" key="1">
    <citation type="submission" date="2019-04" db="EMBL/GenBank/DDBJ databases">
        <title>Microbes associate with the intestines of laboratory mice.</title>
        <authorList>
            <person name="Navarre W."/>
            <person name="Wong E."/>
            <person name="Huang K."/>
            <person name="Tropini C."/>
            <person name="Ng K."/>
            <person name="Yu B."/>
        </authorList>
    </citation>
    <scope>NUCLEOTIDE SEQUENCE</scope>
    <source>
        <strain evidence="1">NM04_E33</strain>
    </source>
</reference>
<comment type="caution">
    <text evidence="1">The sequence shown here is derived from an EMBL/GenBank/DDBJ whole genome shotgun (WGS) entry which is preliminary data.</text>
</comment>
<sequence>MPLNRNTLMRLRTIDACLCRRQRRWTLEDLRTACEDALYEYEGISSISKRTIQRDIELMRSGKLGYNAPIIVMENRYYTYEDPDFSITQLPLSKQDISELSAAMEIIRHYGGFRDMAGQEDILARIQDKIQSSESHRQVVFIDTNNRLKGLDFLSVLYDHIIRKDAIEVIYQSFKARRPTCLFISPYLLKEYNNRWFLVGYNHKKHDIQTIALDRIFKVVRSSRTPYKENTFFEPEQYLDDMVGVTRDIDSSPQEITIRIDSDQAPYVLTKPIHHSQQLIRENNDGSIVIMLNVIPNHELERVILGYGRHIEVVSPPEIRRHIANHVKTSASFYKDADAKA</sequence>
<gene>
    <name evidence="1" type="ORF">E5331_10450</name>
</gene>
<proteinExistence type="predicted"/>
<keyword evidence="2" id="KW-1185">Reference proteome</keyword>
<protein>
    <submittedName>
        <fullName evidence="1">WYL domain-containing protein</fullName>
    </submittedName>
</protein>
<name>A0AC61RF04_9BACT</name>
<organism evidence="1 2">
    <name type="scientific">Lepagella muris</name>
    <dbReference type="NCBI Taxonomy" id="3032870"/>
    <lineage>
        <taxon>Bacteria</taxon>
        <taxon>Pseudomonadati</taxon>
        <taxon>Bacteroidota</taxon>
        <taxon>Bacteroidia</taxon>
        <taxon>Bacteroidales</taxon>
        <taxon>Muribaculaceae</taxon>
        <taxon>Lepagella</taxon>
    </lineage>
</organism>
<dbReference type="EMBL" id="SRYB01000013">
    <property type="protein sequence ID" value="TGY78503.1"/>
    <property type="molecule type" value="Genomic_DNA"/>
</dbReference>
<dbReference type="Proteomes" id="UP000306319">
    <property type="component" value="Unassembled WGS sequence"/>
</dbReference>
<evidence type="ECO:0000313" key="2">
    <source>
        <dbReference type="Proteomes" id="UP000306319"/>
    </source>
</evidence>